<proteinExistence type="predicted"/>
<comment type="caution">
    <text evidence="1">The sequence shown here is derived from an EMBL/GenBank/DDBJ whole genome shotgun (WGS) entry which is preliminary data.</text>
</comment>
<accession>A0A813LAB5</accession>
<feature type="non-terminal residue" evidence="1">
    <location>
        <position position="200"/>
    </location>
</feature>
<reference evidence="1" key="1">
    <citation type="submission" date="2021-02" db="EMBL/GenBank/DDBJ databases">
        <authorList>
            <person name="Dougan E. K."/>
            <person name="Rhodes N."/>
            <person name="Thang M."/>
            <person name="Chan C."/>
        </authorList>
    </citation>
    <scope>NUCLEOTIDE SEQUENCE</scope>
</reference>
<dbReference type="AlphaFoldDB" id="A0A813LAB5"/>
<name>A0A813LAB5_POLGL</name>
<evidence type="ECO:0008006" key="3">
    <source>
        <dbReference type="Google" id="ProtNLM"/>
    </source>
</evidence>
<protein>
    <recommendedName>
        <fullName evidence="3">Fibronectin type-III domain-containing protein</fullName>
    </recommendedName>
</protein>
<evidence type="ECO:0000313" key="1">
    <source>
        <dbReference type="EMBL" id="CAE8719074.1"/>
    </source>
</evidence>
<sequence>LEGVSASGLFEKAAAGGEYVTKCLTYSRNDLSCMVTDLLADRDYHIQARERCTDPFADSEYYRRYVECRTLTAPAEDPEGLTVADGDLYTMQVAWVPGDPKACIFLYMDVQVKENGTDWPEGDNPPVFGCRVANRSITKCAVHVGLGSGLAYEVRMRETCTVRRLFSQFVVLPRVPETRMPVTSQLPENLVANSPTPTSL</sequence>
<dbReference type="Proteomes" id="UP000626109">
    <property type="component" value="Unassembled WGS sequence"/>
</dbReference>
<evidence type="ECO:0000313" key="2">
    <source>
        <dbReference type="Proteomes" id="UP000626109"/>
    </source>
</evidence>
<organism evidence="1 2">
    <name type="scientific">Polarella glacialis</name>
    <name type="common">Dinoflagellate</name>
    <dbReference type="NCBI Taxonomy" id="89957"/>
    <lineage>
        <taxon>Eukaryota</taxon>
        <taxon>Sar</taxon>
        <taxon>Alveolata</taxon>
        <taxon>Dinophyceae</taxon>
        <taxon>Suessiales</taxon>
        <taxon>Suessiaceae</taxon>
        <taxon>Polarella</taxon>
    </lineage>
</organism>
<feature type="non-terminal residue" evidence="1">
    <location>
        <position position="1"/>
    </location>
</feature>
<dbReference type="EMBL" id="CAJNNW010033469">
    <property type="protein sequence ID" value="CAE8719074.1"/>
    <property type="molecule type" value="Genomic_DNA"/>
</dbReference>
<gene>
    <name evidence="1" type="ORF">PGLA2088_LOCUS40428</name>
</gene>